<organism evidence="1 2">
    <name type="scientific">Leptotrombidium deliense</name>
    <dbReference type="NCBI Taxonomy" id="299467"/>
    <lineage>
        <taxon>Eukaryota</taxon>
        <taxon>Metazoa</taxon>
        <taxon>Ecdysozoa</taxon>
        <taxon>Arthropoda</taxon>
        <taxon>Chelicerata</taxon>
        <taxon>Arachnida</taxon>
        <taxon>Acari</taxon>
        <taxon>Acariformes</taxon>
        <taxon>Trombidiformes</taxon>
        <taxon>Prostigmata</taxon>
        <taxon>Anystina</taxon>
        <taxon>Parasitengona</taxon>
        <taxon>Trombiculoidea</taxon>
        <taxon>Trombiculidae</taxon>
        <taxon>Leptotrombidium</taxon>
    </lineage>
</organism>
<dbReference type="GO" id="GO:0005576">
    <property type="term" value="C:extracellular region"/>
    <property type="evidence" value="ECO:0007669"/>
    <property type="project" value="InterPro"/>
</dbReference>
<dbReference type="Gene3D" id="1.10.132.110">
    <property type="entry name" value="Serum amyloid A protein"/>
    <property type="match status" value="1"/>
</dbReference>
<comment type="caution">
    <text evidence="1">The sequence shown here is derived from an EMBL/GenBank/DDBJ whole genome shotgun (WGS) entry which is preliminary data.</text>
</comment>
<evidence type="ECO:0000313" key="1">
    <source>
        <dbReference type="EMBL" id="RWS29625.1"/>
    </source>
</evidence>
<keyword evidence="2" id="KW-1185">Reference proteome</keyword>
<dbReference type="VEuPathDB" id="VectorBase:LDEU002416"/>
<evidence type="ECO:0000313" key="2">
    <source>
        <dbReference type="Proteomes" id="UP000288716"/>
    </source>
</evidence>
<name>A0A443SQ79_9ACAR</name>
<sequence>MKTGKPREEWWKSVFCFRRANFSFEDRVVRCVAPRMLKEYKKMSKINCPNCEPYFHCKANYRAVNECGQTEEAVKLANIVTNCKEISKIGADDNASFEAAAKGRNGSDCDSLYLCAVKCSYKENTGSCSQASICSSSD</sequence>
<dbReference type="Proteomes" id="UP000288716">
    <property type="component" value="Unassembled WGS sequence"/>
</dbReference>
<protein>
    <submittedName>
        <fullName evidence="1">Uncharacterized protein</fullName>
    </submittedName>
</protein>
<dbReference type="Pfam" id="PF00277">
    <property type="entry name" value="SAA"/>
    <property type="match status" value="1"/>
</dbReference>
<dbReference type="EMBL" id="NCKV01000830">
    <property type="protein sequence ID" value="RWS29625.1"/>
    <property type="molecule type" value="Genomic_DNA"/>
</dbReference>
<dbReference type="AlphaFoldDB" id="A0A443SQ79"/>
<dbReference type="InterPro" id="IPR000096">
    <property type="entry name" value="Serum_amyloid_A"/>
</dbReference>
<gene>
    <name evidence="1" type="ORF">B4U80_01289</name>
</gene>
<proteinExistence type="predicted"/>
<accession>A0A443SQ79</accession>
<reference evidence="1 2" key="1">
    <citation type="journal article" date="2018" name="Gigascience">
        <title>Genomes of trombidid mites reveal novel predicted allergens and laterally-transferred genes associated with secondary metabolism.</title>
        <authorList>
            <person name="Dong X."/>
            <person name="Chaisiri K."/>
            <person name="Xia D."/>
            <person name="Armstrong S.D."/>
            <person name="Fang Y."/>
            <person name="Donnelly M.J."/>
            <person name="Kadowaki T."/>
            <person name="McGarry J.W."/>
            <person name="Darby A.C."/>
            <person name="Makepeace B.L."/>
        </authorList>
    </citation>
    <scope>NUCLEOTIDE SEQUENCE [LARGE SCALE GENOMIC DNA]</scope>
    <source>
        <strain evidence="1">UoL-UT</strain>
    </source>
</reference>
<dbReference type="OrthoDB" id="6112826at2759"/>